<keyword evidence="3" id="KW-1185">Reference proteome</keyword>
<protein>
    <submittedName>
        <fullName evidence="2">Uncharacterized protein</fullName>
    </submittedName>
</protein>
<dbReference type="PANTHER" id="PTHR34567:SF3">
    <property type="entry name" value="FK506-BINDING-LIKE PROTEIN"/>
    <property type="match status" value="1"/>
</dbReference>
<dbReference type="AlphaFoldDB" id="A0AAN9I707"/>
<reference evidence="2 3" key="1">
    <citation type="submission" date="2024-01" db="EMBL/GenBank/DDBJ databases">
        <title>The genomes of 5 underutilized Papilionoideae crops provide insights into root nodulation and disease resistanc.</title>
        <authorList>
            <person name="Yuan L."/>
        </authorList>
    </citation>
    <scope>NUCLEOTIDE SEQUENCE [LARGE SCALE GENOMIC DNA]</scope>
    <source>
        <strain evidence="2">ZHUSHIDOU_FW_LH</strain>
        <tissue evidence="2">Leaf</tissue>
    </source>
</reference>
<evidence type="ECO:0000313" key="3">
    <source>
        <dbReference type="Proteomes" id="UP001372338"/>
    </source>
</evidence>
<dbReference type="Proteomes" id="UP001372338">
    <property type="component" value="Unassembled WGS sequence"/>
</dbReference>
<evidence type="ECO:0000256" key="1">
    <source>
        <dbReference type="SAM" id="MobiDB-lite"/>
    </source>
</evidence>
<comment type="caution">
    <text evidence="2">The sequence shown here is derived from an EMBL/GenBank/DDBJ whole genome shotgun (WGS) entry which is preliminary data.</text>
</comment>
<feature type="region of interest" description="Disordered" evidence="1">
    <location>
        <begin position="1"/>
        <end position="20"/>
    </location>
</feature>
<accession>A0AAN9I707</accession>
<sequence length="157" mass="18146">MATNYNFRRSRSSSFPQKKAPSGIWKPTVPRWEKEFCSKVGSVPWEKLVETKKYLHLHENVMKWDDSAGKEAFDSAKKRFWAEYNGTRCDIPLPDPDLYLDDIDWNKTDDPQLLDFEKEEKVPVDEGVVILDISFLIGDQFACIGWGDAETAEPPMQ</sequence>
<proteinExistence type="predicted"/>
<evidence type="ECO:0000313" key="2">
    <source>
        <dbReference type="EMBL" id="KAK7267294.1"/>
    </source>
</evidence>
<organism evidence="2 3">
    <name type="scientific">Crotalaria pallida</name>
    <name type="common">Smooth rattlebox</name>
    <name type="synonym">Crotalaria striata</name>
    <dbReference type="NCBI Taxonomy" id="3830"/>
    <lineage>
        <taxon>Eukaryota</taxon>
        <taxon>Viridiplantae</taxon>
        <taxon>Streptophyta</taxon>
        <taxon>Embryophyta</taxon>
        <taxon>Tracheophyta</taxon>
        <taxon>Spermatophyta</taxon>
        <taxon>Magnoliopsida</taxon>
        <taxon>eudicotyledons</taxon>
        <taxon>Gunneridae</taxon>
        <taxon>Pentapetalae</taxon>
        <taxon>rosids</taxon>
        <taxon>fabids</taxon>
        <taxon>Fabales</taxon>
        <taxon>Fabaceae</taxon>
        <taxon>Papilionoideae</taxon>
        <taxon>50 kb inversion clade</taxon>
        <taxon>genistoids sensu lato</taxon>
        <taxon>core genistoids</taxon>
        <taxon>Crotalarieae</taxon>
        <taxon>Crotalaria</taxon>
    </lineage>
</organism>
<gene>
    <name evidence="2" type="ORF">RIF29_19963</name>
</gene>
<name>A0AAN9I707_CROPI</name>
<dbReference type="EMBL" id="JAYWIO010000004">
    <property type="protein sequence ID" value="KAK7267294.1"/>
    <property type="molecule type" value="Genomic_DNA"/>
</dbReference>
<dbReference type="PANTHER" id="PTHR34567">
    <property type="entry name" value="FK506-BINDING-LIKE PROTEIN"/>
    <property type="match status" value="1"/>
</dbReference>